<protein>
    <submittedName>
        <fullName evidence="4">Serine/threonine-protein phosphatase 6 regulatory subunit 2</fullName>
    </submittedName>
</protein>
<name>A0A6J2WQ48_CHACN</name>
<feature type="compositionally biased region" description="Basic and acidic residues" evidence="2">
    <location>
        <begin position="844"/>
        <end position="856"/>
    </location>
</feature>
<organism evidence="3 4">
    <name type="scientific">Chanos chanos</name>
    <name type="common">Milkfish</name>
    <name type="synonym">Mugil chanos</name>
    <dbReference type="NCBI Taxonomy" id="29144"/>
    <lineage>
        <taxon>Eukaryota</taxon>
        <taxon>Metazoa</taxon>
        <taxon>Chordata</taxon>
        <taxon>Craniata</taxon>
        <taxon>Vertebrata</taxon>
        <taxon>Euteleostomi</taxon>
        <taxon>Actinopterygii</taxon>
        <taxon>Neopterygii</taxon>
        <taxon>Teleostei</taxon>
        <taxon>Ostariophysi</taxon>
        <taxon>Gonorynchiformes</taxon>
        <taxon>Chanidae</taxon>
        <taxon>Chanos</taxon>
    </lineage>
</organism>
<proteinExistence type="inferred from homology"/>
<dbReference type="GO" id="GO:0019888">
    <property type="term" value="F:protein phosphatase regulator activity"/>
    <property type="evidence" value="ECO:0007669"/>
    <property type="project" value="TreeGrafter"/>
</dbReference>
<dbReference type="InParanoid" id="A0A6J2WQ48"/>
<gene>
    <name evidence="4" type="primary">ppp6r2b</name>
</gene>
<feature type="region of interest" description="Disordered" evidence="2">
    <location>
        <begin position="770"/>
        <end position="856"/>
    </location>
</feature>
<feature type="compositionally biased region" description="Polar residues" evidence="2">
    <location>
        <begin position="796"/>
        <end position="821"/>
    </location>
</feature>
<feature type="region of interest" description="Disordered" evidence="2">
    <location>
        <begin position="406"/>
        <end position="425"/>
    </location>
</feature>
<dbReference type="CTD" id="570360"/>
<comment type="similarity">
    <text evidence="1">Belongs to the SAPS family.</text>
</comment>
<feature type="region of interest" description="Disordered" evidence="2">
    <location>
        <begin position="662"/>
        <end position="682"/>
    </location>
</feature>
<dbReference type="GO" id="GO:0005829">
    <property type="term" value="C:cytosol"/>
    <property type="evidence" value="ECO:0007669"/>
    <property type="project" value="TreeGrafter"/>
</dbReference>
<dbReference type="Proteomes" id="UP000504632">
    <property type="component" value="Chromosome 13"/>
</dbReference>
<dbReference type="FunCoup" id="A0A6J2WQ48">
    <property type="interactions" value="765"/>
</dbReference>
<dbReference type="RefSeq" id="XP_030645702.1">
    <property type="nucleotide sequence ID" value="XM_030789842.1"/>
</dbReference>
<dbReference type="Pfam" id="PF04499">
    <property type="entry name" value="SAPS"/>
    <property type="match status" value="1"/>
</dbReference>
<reference evidence="4" key="1">
    <citation type="submission" date="2025-08" db="UniProtKB">
        <authorList>
            <consortium name="RefSeq"/>
        </authorList>
    </citation>
    <scope>IDENTIFICATION</scope>
</reference>
<dbReference type="GeneID" id="115826142"/>
<dbReference type="PANTHER" id="PTHR12634:SF15">
    <property type="entry name" value="SERINE_THREONINE-PROTEIN PHOSPHATASE 6 REGULATORY SUBUNIT 2"/>
    <property type="match status" value="1"/>
</dbReference>
<dbReference type="GO" id="GO:0019903">
    <property type="term" value="F:protein phosphatase binding"/>
    <property type="evidence" value="ECO:0007669"/>
    <property type="project" value="InterPro"/>
</dbReference>
<dbReference type="AlphaFoldDB" id="A0A6J2WQ48"/>
<feature type="compositionally biased region" description="Polar residues" evidence="2">
    <location>
        <begin position="662"/>
        <end position="677"/>
    </location>
</feature>
<sequence length="856" mass="95425">MFWKFELQSGSQLEKLLERDDVTLRELLDEEDVLQECKAQNHRLLLFLTRDASMLELLHLITQQPPTDQEEKLRFKYANMACELLTCDVSVINDKLGGDESLLNILYNFLEQAPPLNPLLASFVSKTIGNLISHKTQQVLSFVRSKEDFIGLVLKHIDASAMMDLLLRLISCVEPAPVRQDMLTWLNEEKLIQRLTALIQPHTDTERQSNASQALCDIIRLSRDQTNQMPLEISQPDPLLALLESQDTVDSLLRNMFEGEKSEVCIVNGTQVLLTLLETRRPGNEVVGSCCQGCEKSHDGKSNVSLGIKPHLYHYHQLLLYPPKKCPMLTTLGVLEEPLGNARLHAARLITMLLQTSAPSISQELCRLDILNLLLDLFFKYVWNNFLHSQVEQCVSTVLKLPAPEGRAQSGPVQTKPEDSHTHCQNSVETSKSKASLPDTCMCVSVLKLFQDCHLIQRILQAWEENSNIQAEGGMRRGYMGHLTGIANAVVQAVERGPLRSQITRLIEELPEECRGRWENFVNNTLTETNKTNTVDLSFSDYQVQQMTANFVDQFGFNDEEFPDHDDSINATFDRISEINFSLNDNSVSAGTVLYESCCSERIQQFNDAEDEEDIWEDKEVNYATQVKARTRFGVWRVNENGTGSHDPNRRLQLPEIKGHTESINTQEPKQASSPQSPGWKASFEDGGVSCVAVDTGSSVWGDVSSPLGDSEEKGWATFTDFQPFCCSDSGPRCSSPPLDSQSQTKQDKNLKSSSACVWSVCVARTAPLVASDGSSSSSSDSEEEEEERKSDIITMETSSTESNQLPSDTKNEKTASSSEANAIVSDSIATDTKATVTIGDIPPTKEQRSESDTAP</sequence>
<evidence type="ECO:0000313" key="4">
    <source>
        <dbReference type="RefSeq" id="XP_030645702.1"/>
    </source>
</evidence>
<dbReference type="InterPro" id="IPR007587">
    <property type="entry name" value="SAPS"/>
</dbReference>
<dbReference type="OrthoDB" id="295029at2759"/>
<dbReference type="GO" id="GO:0005634">
    <property type="term" value="C:nucleus"/>
    <property type="evidence" value="ECO:0007669"/>
    <property type="project" value="TreeGrafter"/>
</dbReference>
<dbReference type="PANTHER" id="PTHR12634">
    <property type="entry name" value="SIT4 YEAST -ASSOCIATING PROTEIN-RELATED"/>
    <property type="match status" value="1"/>
</dbReference>
<accession>A0A6J2WQ48</accession>
<evidence type="ECO:0000313" key="3">
    <source>
        <dbReference type="Proteomes" id="UP000504632"/>
    </source>
</evidence>
<evidence type="ECO:0000256" key="2">
    <source>
        <dbReference type="SAM" id="MobiDB-lite"/>
    </source>
</evidence>
<evidence type="ECO:0000256" key="1">
    <source>
        <dbReference type="ARBA" id="ARBA00006180"/>
    </source>
</evidence>
<feature type="region of interest" description="Disordered" evidence="2">
    <location>
        <begin position="731"/>
        <end position="750"/>
    </location>
</feature>
<dbReference type="InterPro" id="IPR016024">
    <property type="entry name" value="ARM-type_fold"/>
</dbReference>
<dbReference type="SUPFAM" id="SSF48371">
    <property type="entry name" value="ARM repeat"/>
    <property type="match status" value="1"/>
</dbReference>
<keyword evidence="3" id="KW-1185">Reference proteome</keyword>